<evidence type="ECO:0000256" key="2">
    <source>
        <dbReference type="ARBA" id="ARBA00022679"/>
    </source>
</evidence>
<dbReference type="PIRSF" id="PIRSF037207">
    <property type="entry name" value="ATE1_euk"/>
    <property type="match status" value="1"/>
</dbReference>
<dbReference type="Pfam" id="PF04376">
    <property type="entry name" value="ATE_N"/>
    <property type="match status" value="1"/>
</dbReference>
<feature type="domain" description="N-end aminoacyl transferase N-terminal" evidence="6">
    <location>
        <begin position="41"/>
        <end position="127"/>
    </location>
</feature>
<evidence type="ECO:0000313" key="8">
    <source>
        <dbReference type="EMBL" id="CDW86691.1"/>
    </source>
</evidence>
<proteinExistence type="inferred from homology"/>
<evidence type="ECO:0000256" key="4">
    <source>
        <dbReference type="ARBA" id="ARBA00023315"/>
    </source>
</evidence>
<dbReference type="InterPro" id="IPR007472">
    <property type="entry name" value="N-end_Aminoacyl_Trfase_C"/>
</dbReference>
<sequence length="642" mass="75912">MESLQPSMCQYNPLQHPNDYCANKSTILLDGISDGKQKRMKCEYCRGRRVTDPDYGNKEKDFGKLAFHMSGFTSGKFRIDDFETLLNMGYTRSGNYFHFRDQVNSCCEVYQYRVDATKFQLNPHQKRVMKRFYKYLLYGKEALQDRPSTAAQIKIKNPQENEYIIKIRQDIVKIISCFKQLEPIAEKVRVYINKKMVCVCSNVIKLIKLTISDEKVHQQIIWEFSKAFGKLEYRVEVADDYLNMYKPLEEMQILFPDEFIESKIDKQIMSGTMTSFFSKQDYEDEEEKKGIDDDDIDEDIQEDLYGQEIPPNEDFKDYTMDKKIYNEKSSNYFTNYVKNYLPFNEEEVKPKHIYTISLHKVKYNDELGNLSRRYEAFVHNRKDINKDFIQSFMCDIPTYNQNDPVESKLPSYPEMVGIDTHRTFDSKGLGVNPGPGTYHMYHRIDGRLAAVGVIDICPNQVFNSAYFLWEPDFRFLNMGTVGAIVELEYMKMLRMKYKRPNLKWYHLGELVTKCKKINYKLNYQPGYILCPRTRKYIQYELVKDKLEQIEKMSIQDKKNQLEYIRLNPDIKVNQPIDLNIDDDMLDYVYNQKFILDGKEQLLISKYITNKTSQLKIINGLIALMKSVGFTSYSNYVLEYKRA</sequence>
<evidence type="ECO:0000313" key="9">
    <source>
        <dbReference type="Proteomes" id="UP000039865"/>
    </source>
</evidence>
<dbReference type="InterPro" id="IPR017137">
    <property type="entry name" value="Arg-tRNA-P_Trfase_1_euk"/>
</dbReference>
<keyword evidence="2 5" id="KW-0808">Transferase</keyword>
<dbReference type="OrthoDB" id="74183at2759"/>
<dbReference type="InterPro" id="IPR030700">
    <property type="entry name" value="N-end_Aminoacyl_Trfase"/>
</dbReference>
<name>A0A078AX93_STYLE</name>
<comment type="catalytic activity">
    <reaction evidence="5">
        <text>an N-terminal L-alpha-aminoacyl-[protein] + L-arginyl-tRNA(Arg) = an N-terminal L-arginyl-L-aminoacyl-[protein] + tRNA(Arg) + H(+)</text>
        <dbReference type="Rhea" id="RHEA:10208"/>
        <dbReference type="Rhea" id="RHEA-COMP:9658"/>
        <dbReference type="Rhea" id="RHEA-COMP:9673"/>
        <dbReference type="Rhea" id="RHEA-COMP:10636"/>
        <dbReference type="Rhea" id="RHEA-COMP:10638"/>
        <dbReference type="ChEBI" id="CHEBI:15378"/>
        <dbReference type="ChEBI" id="CHEBI:78442"/>
        <dbReference type="ChEBI" id="CHEBI:78513"/>
        <dbReference type="ChEBI" id="CHEBI:78597"/>
        <dbReference type="ChEBI" id="CHEBI:83562"/>
        <dbReference type="EC" id="2.3.2.8"/>
    </reaction>
</comment>
<comment type="function">
    <text evidence="5">Involved in the post-translational conjugation of arginine to the N-terminal aspartate or glutamate of a protein. This arginylation is required for degradation of the protein via the ubiquitin pathway.</text>
</comment>
<organism evidence="8 9">
    <name type="scientific">Stylonychia lemnae</name>
    <name type="common">Ciliate</name>
    <dbReference type="NCBI Taxonomy" id="5949"/>
    <lineage>
        <taxon>Eukaryota</taxon>
        <taxon>Sar</taxon>
        <taxon>Alveolata</taxon>
        <taxon>Ciliophora</taxon>
        <taxon>Intramacronucleata</taxon>
        <taxon>Spirotrichea</taxon>
        <taxon>Stichotrichia</taxon>
        <taxon>Sporadotrichida</taxon>
        <taxon>Oxytrichidae</taxon>
        <taxon>Stylonychinae</taxon>
        <taxon>Stylonychia</taxon>
    </lineage>
</organism>
<dbReference type="PANTHER" id="PTHR21367">
    <property type="entry name" value="ARGININE-TRNA-PROTEIN TRANSFERASE 1"/>
    <property type="match status" value="1"/>
</dbReference>
<dbReference type="GO" id="GO:0005737">
    <property type="term" value="C:cytoplasm"/>
    <property type="evidence" value="ECO:0007669"/>
    <property type="project" value="TreeGrafter"/>
</dbReference>
<evidence type="ECO:0000256" key="5">
    <source>
        <dbReference type="PIRNR" id="PIRNR037207"/>
    </source>
</evidence>
<dbReference type="EC" id="2.3.2.8" evidence="5"/>
<accession>A0A078AX93</accession>
<reference evidence="8 9" key="1">
    <citation type="submission" date="2014-06" db="EMBL/GenBank/DDBJ databases">
        <authorList>
            <person name="Swart Estienne"/>
        </authorList>
    </citation>
    <scope>NUCLEOTIDE SEQUENCE [LARGE SCALE GENOMIC DNA]</scope>
    <source>
        <strain evidence="8 9">130c</strain>
    </source>
</reference>
<feature type="domain" description="N-end rule aminoacyl transferase C-terminal" evidence="7">
    <location>
        <begin position="369"/>
        <end position="530"/>
    </location>
</feature>
<evidence type="ECO:0000259" key="6">
    <source>
        <dbReference type="Pfam" id="PF04376"/>
    </source>
</evidence>
<dbReference type="AlphaFoldDB" id="A0A078AX93"/>
<evidence type="ECO:0000256" key="3">
    <source>
        <dbReference type="ARBA" id="ARBA00022786"/>
    </source>
</evidence>
<gene>
    <name evidence="8" type="primary">Contig10865.g11607</name>
    <name evidence="8" type="ORF">STYLEM_15789</name>
</gene>
<evidence type="ECO:0000259" key="7">
    <source>
        <dbReference type="Pfam" id="PF04377"/>
    </source>
</evidence>
<keyword evidence="9" id="KW-1185">Reference proteome</keyword>
<comment type="similarity">
    <text evidence="1 5">Belongs to the R-transferase family.</text>
</comment>
<dbReference type="PANTHER" id="PTHR21367:SF1">
    <property type="entry name" value="ARGINYL-TRNA--PROTEIN TRANSFERASE 1"/>
    <property type="match status" value="1"/>
</dbReference>
<dbReference type="EMBL" id="CCKQ01014889">
    <property type="protein sequence ID" value="CDW86691.1"/>
    <property type="molecule type" value="Genomic_DNA"/>
</dbReference>
<dbReference type="Pfam" id="PF04377">
    <property type="entry name" value="ATE_C"/>
    <property type="match status" value="1"/>
</dbReference>
<dbReference type="InParanoid" id="A0A078AX93"/>
<evidence type="ECO:0000256" key="1">
    <source>
        <dbReference type="ARBA" id="ARBA00009991"/>
    </source>
</evidence>
<dbReference type="Proteomes" id="UP000039865">
    <property type="component" value="Unassembled WGS sequence"/>
</dbReference>
<keyword evidence="4 5" id="KW-0012">Acyltransferase</keyword>
<dbReference type="GO" id="GO:0004057">
    <property type="term" value="F:arginyl-tRNA--protein transferase activity"/>
    <property type="evidence" value="ECO:0007669"/>
    <property type="project" value="UniProtKB-EC"/>
</dbReference>
<dbReference type="InterPro" id="IPR007471">
    <property type="entry name" value="N-end_Aminoacyl_Trfase_N"/>
</dbReference>
<protein>
    <recommendedName>
        <fullName evidence="5">Arginyl-tRNA--protein transferase 1</fullName>
        <shortName evidence="5">Arginyltransferase 1</shortName>
        <shortName evidence="5">R-transferase 1</shortName>
        <ecNumber evidence="5">2.3.2.8</ecNumber>
    </recommendedName>
    <alternativeName>
        <fullName evidence="5">Arginine-tRNA--protein transferase 1</fullName>
    </alternativeName>
</protein>
<keyword evidence="3 5" id="KW-0833">Ubl conjugation pathway</keyword>